<comment type="caution">
    <text evidence="2">The sequence shown here is derived from an EMBL/GenBank/DDBJ whole genome shotgun (WGS) entry which is preliminary data.</text>
</comment>
<sequence>MFKSGLTIWYNVSNMERTLNFYTKSLGFALDFHDEERQMAMIKTNTKDCYIGFAEAETVVPVISTTVFEVEDIEQAVEQLRAQGVTFTGEIEVIPDFVKLATFSDPDGHCFELSQTLVTFE</sequence>
<evidence type="ECO:0000313" key="2">
    <source>
        <dbReference type="EMBL" id="GIQ68119.1"/>
    </source>
</evidence>
<dbReference type="EMBL" id="BOVK01000013">
    <property type="protein sequence ID" value="GIQ68119.1"/>
    <property type="molecule type" value="Genomic_DNA"/>
</dbReference>
<keyword evidence="3" id="KW-1185">Reference proteome</keyword>
<dbReference type="InterPro" id="IPR004360">
    <property type="entry name" value="Glyas_Fos-R_dOase_dom"/>
</dbReference>
<accession>A0A8J4M142</accession>
<evidence type="ECO:0000313" key="3">
    <source>
        <dbReference type="Proteomes" id="UP000677918"/>
    </source>
</evidence>
<gene>
    <name evidence="2" type="ORF">XYCOK13_09430</name>
</gene>
<organism evidence="2 3">
    <name type="scientific">Xylanibacillus composti</name>
    <dbReference type="NCBI Taxonomy" id="1572762"/>
    <lineage>
        <taxon>Bacteria</taxon>
        <taxon>Bacillati</taxon>
        <taxon>Bacillota</taxon>
        <taxon>Bacilli</taxon>
        <taxon>Bacillales</taxon>
        <taxon>Paenibacillaceae</taxon>
        <taxon>Xylanibacillus</taxon>
    </lineage>
</organism>
<dbReference type="SUPFAM" id="SSF54593">
    <property type="entry name" value="Glyoxalase/Bleomycin resistance protein/Dihydroxybiphenyl dioxygenase"/>
    <property type="match status" value="1"/>
</dbReference>
<evidence type="ECO:0000259" key="1">
    <source>
        <dbReference type="PROSITE" id="PS51819"/>
    </source>
</evidence>
<dbReference type="InterPro" id="IPR029068">
    <property type="entry name" value="Glyas_Bleomycin-R_OHBP_Dase"/>
</dbReference>
<dbReference type="InterPro" id="IPR037523">
    <property type="entry name" value="VOC_core"/>
</dbReference>
<reference evidence="2" key="1">
    <citation type="submission" date="2021-04" db="EMBL/GenBank/DDBJ databases">
        <title>Draft genome sequence of Xylanibacillus composti strain K13.</title>
        <authorList>
            <person name="Uke A."/>
            <person name="Chhe C."/>
            <person name="Baramee S."/>
            <person name="Kosugi A."/>
        </authorList>
    </citation>
    <scope>NUCLEOTIDE SEQUENCE</scope>
    <source>
        <strain evidence="2">K13</strain>
    </source>
</reference>
<protein>
    <recommendedName>
        <fullName evidence="1">VOC domain-containing protein</fullName>
    </recommendedName>
</protein>
<dbReference type="AlphaFoldDB" id="A0A8J4M142"/>
<dbReference type="Gene3D" id="3.10.180.10">
    <property type="entry name" value="2,3-Dihydroxybiphenyl 1,2-Dioxygenase, domain 1"/>
    <property type="match status" value="1"/>
</dbReference>
<dbReference type="InterPro" id="IPR052164">
    <property type="entry name" value="Anthracycline_SecMetBiosynth"/>
</dbReference>
<name>A0A8J4M142_9BACL</name>
<feature type="domain" description="VOC" evidence="1">
    <location>
        <begin position="3"/>
        <end position="116"/>
    </location>
</feature>
<dbReference type="PANTHER" id="PTHR33993">
    <property type="entry name" value="GLYOXALASE-RELATED"/>
    <property type="match status" value="1"/>
</dbReference>
<dbReference type="Proteomes" id="UP000677918">
    <property type="component" value="Unassembled WGS sequence"/>
</dbReference>
<dbReference type="RefSeq" id="WP_213410737.1">
    <property type="nucleotide sequence ID" value="NZ_BOVK01000013.1"/>
</dbReference>
<proteinExistence type="predicted"/>
<dbReference type="Pfam" id="PF00903">
    <property type="entry name" value="Glyoxalase"/>
    <property type="match status" value="1"/>
</dbReference>
<dbReference type="PROSITE" id="PS51819">
    <property type="entry name" value="VOC"/>
    <property type="match status" value="1"/>
</dbReference>